<evidence type="ECO:0000313" key="2">
    <source>
        <dbReference type="Proteomes" id="UP000558475"/>
    </source>
</evidence>
<organism evidence="1 2">
    <name type="scientific">Brucella tritici</name>
    <dbReference type="NCBI Taxonomy" id="94626"/>
    <lineage>
        <taxon>Bacteria</taxon>
        <taxon>Pseudomonadati</taxon>
        <taxon>Pseudomonadota</taxon>
        <taxon>Alphaproteobacteria</taxon>
        <taxon>Hyphomicrobiales</taxon>
        <taxon>Brucellaceae</taxon>
        <taxon>Brucella/Ochrobactrum group</taxon>
        <taxon>Brucella</taxon>
    </lineage>
</organism>
<name>A0A7X6FSV7_9HYPH</name>
<reference evidence="1 2" key="1">
    <citation type="submission" date="2020-04" db="EMBL/GenBank/DDBJ databases">
        <title>Whole genome sequencing of clinical and environmental type strains of Ochrobactrum.</title>
        <authorList>
            <person name="Dharne M."/>
        </authorList>
    </citation>
    <scope>NUCLEOTIDE SEQUENCE [LARGE SCALE GENOMIC DNA]</scope>
    <source>
        <strain evidence="1 2">DSM 13340</strain>
    </source>
</reference>
<sequence>MNQGPVRKALEASDLYLSLIDGGYGPTGIAEAFASDYADLSSQHSMNTVVNAIGSIRKDRKARGLVAVAKPKSQYSSRKQASIERKPCEIPIDVPEPVVTVDVPVPVQEPVNVIEEPSVETILHSEVVAVDDAAIPGFEIPRVGSRKLKLRRSSTRAS</sequence>
<dbReference type="EMBL" id="JAAXZB010000005">
    <property type="protein sequence ID" value="NKW11345.1"/>
    <property type="molecule type" value="Genomic_DNA"/>
</dbReference>
<accession>A0A7X6FSV7</accession>
<dbReference type="Proteomes" id="UP000558475">
    <property type="component" value="Unassembled WGS sequence"/>
</dbReference>
<comment type="caution">
    <text evidence="1">The sequence shown here is derived from an EMBL/GenBank/DDBJ whole genome shotgun (WGS) entry which is preliminary data.</text>
</comment>
<proteinExistence type="predicted"/>
<evidence type="ECO:0000313" key="1">
    <source>
        <dbReference type="EMBL" id="NKW11345.1"/>
    </source>
</evidence>
<dbReference type="AlphaFoldDB" id="A0A7X6FSV7"/>
<protein>
    <submittedName>
        <fullName evidence="1">Uncharacterized protein</fullName>
    </submittedName>
</protein>
<gene>
    <name evidence="1" type="ORF">HGG76_27500</name>
</gene>